<protein>
    <submittedName>
        <fullName evidence="2">Uncharacterized protein</fullName>
    </submittedName>
</protein>
<feature type="region of interest" description="Disordered" evidence="1">
    <location>
        <begin position="680"/>
        <end position="778"/>
    </location>
</feature>
<dbReference type="PROSITE" id="PS00603">
    <property type="entry name" value="TK_CELLULAR_TYPE"/>
    <property type="match status" value="1"/>
</dbReference>
<feature type="compositionally biased region" description="Polar residues" evidence="1">
    <location>
        <begin position="347"/>
        <end position="359"/>
    </location>
</feature>
<dbReference type="GO" id="GO:0001181">
    <property type="term" value="F:RNA polymerase I general transcription initiation factor activity"/>
    <property type="evidence" value="ECO:0007669"/>
    <property type="project" value="TreeGrafter"/>
</dbReference>
<feature type="compositionally biased region" description="Basic and acidic residues" evidence="1">
    <location>
        <begin position="614"/>
        <end position="631"/>
    </location>
</feature>
<dbReference type="PANTHER" id="PTHR28079">
    <property type="entry name" value="RNA POLYMERASE I-SPECIFIC TRANSCRIPTION INITIATION FACTOR RRN5"/>
    <property type="match status" value="1"/>
</dbReference>
<dbReference type="AlphaFoldDB" id="A0A5C3MKA2"/>
<dbReference type="GO" id="GO:0004797">
    <property type="term" value="F:thymidine kinase activity"/>
    <property type="evidence" value="ECO:0007669"/>
    <property type="project" value="InterPro"/>
</dbReference>
<dbReference type="Proteomes" id="UP000305948">
    <property type="component" value="Unassembled WGS sequence"/>
</dbReference>
<organism evidence="2 3">
    <name type="scientific">Heliocybe sulcata</name>
    <dbReference type="NCBI Taxonomy" id="5364"/>
    <lineage>
        <taxon>Eukaryota</taxon>
        <taxon>Fungi</taxon>
        <taxon>Dikarya</taxon>
        <taxon>Basidiomycota</taxon>
        <taxon>Agaricomycotina</taxon>
        <taxon>Agaricomycetes</taxon>
        <taxon>Gloeophyllales</taxon>
        <taxon>Gloeophyllaceae</taxon>
        <taxon>Heliocybe</taxon>
    </lineage>
</organism>
<evidence type="ECO:0000313" key="2">
    <source>
        <dbReference type="EMBL" id="TFK45734.1"/>
    </source>
</evidence>
<accession>A0A5C3MKA2</accession>
<evidence type="ECO:0000313" key="3">
    <source>
        <dbReference type="Proteomes" id="UP000305948"/>
    </source>
</evidence>
<name>A0A5C3MKA2_9AGAM</name>
<reference evidence="2 3" key="1">
    <citation type="journal article" date="2019" name="Nat. Ecol. Evol.">
        <title>Megaphylogeny resolves global patterns of mushroom evolution.</title>
        <authorList>
            <person name="Varga T."/>
            <person name="Krizsan K."/>
            <person name="Foldi C."/>
            <person name="Dima B."/>
            <person name="Sanchez-Garcia M."/>
            <person name="Sanchez-Ramirez S."/>
            <person name="Szollosi G.J."/>
            <person name="Szarkandi J.G."/>
            <person name="Papp V."/>
            <person name="Albert L."/>
            <person name="Andreopoulos W."/>
            <person name="Angelini C."/>
            <person name="Antonin V."/>
            <person name="Barry K.W."/>
            <person name="Bougher N.L."/>
            <person name="Buchanan P."/>
            <person name="Buyck B."/>
            <person name="Bense V."/>
            <person name="Catcheside P."/>
            <person name="Chovatia M."/>
            <person name="Cooper J."/>
            <person name="Damon W."/>
            <person name="Desjardin D."/>
            <person name="Finy P."/>
            <person name="Geml J."/>
            <person name="Haridas S."/>
            <person name="Hughes K."/>
            <person name="Justo A."/>
            <person name="Karasinski D."/>
            <person name="Kautmanova I."/>
            <person name="Kiss B."/>
            <person name="Kocsube S."/>
            <person name="Kotiranta H."/>
            <person name="LaButti K.M."/>
            <person name="Lechner B.E."/>
            <person name="Liimatainen K."/>
            <person name="Lipzen A."/>
            <person name="Lukacs Z."/>
            <person name="Mihaltcheva S."/>
            <person name="Morgado L.N."/>
            <person name="Niskanen T."/>
            <person name="Noordeloos M.E."/>
            <person name="Ohm R.A."/>
            <person name="Ortiz-Santana B."/>
            <person name="Ovrebo C."/>
            <person name="Racz N."/>
            <person name="Riley R."/>
            <person name="Savchenko A."/>
            <person name="Shiryaev A."/>
            <person name="Soop K."/>
            <person name="Spirin V."/>
            <person name="Szebenyi C."/>
            <person name="Tomsovsky M."/>
            <person name="Tulloss R.E."/>
            <person name="Uehling J."/>
            <person name="Grigoriev I.V."/>
            <person name="Vagvolgyi C."/>
            <person name="Papp T."/>
            <person name="Martin F.M."/>
            <person name="Miettinen O."/>
            <person name="Hibbett D.S."/>
            <person name="Nagy L.G."/>
        </authorList>
    </citation>
    <scope>NUCLEOTIDE SEQUENCE [LARGE SCALE GENOMIC DNA]</scope>
    <source>
        <strain evidence="2 3">OMC1185</strain>
    </source>
</reference>
<feature type="region of interest" description="Disordered" evidence="1">
    <location>
        <begin position="340"/>
        <end position="359"/>
    </location>
</feature>
<dbReference type="GO" id="GO:0006361">
    <property type="term" value="P:transcription initiation at RNA polymerase I promoter"/>
    <property type="evidence" value="ECO:0007669"/>
    <property type="project" value="TreeGrafter"/>
</dbReference>
<dbReference type="GO" id="GO:0042790">
    <property type="term" value="P:nucleolar large rRNA transcription by RNA polymerase I"/>
    <property type="evidence" value="ECO:0007669"/>
    <property type="project" value="InterPro"/>
</dbReference>
<dbReference type="OrthoDB" id="2240312at2759"/>
<keyword evidence="3" id="KW-1185">Reference proteome</keyword>
<feature type="compositionally biased region" description="Acidic residues" evidence="1">
    <location>
        <begin position="693"/>
        <end position="719"/>
    </location>
</feature>
<dbReference type="GO" id="GO:0000500">
    <property type="term" value="C:RNA polymerase I upstream activating factor complex"/>
    <property type="evidence" value="ECO:0007669"/>
    <property type="project" value="InterPro"/>
</dbReference>
<feature type="region of interest" description="Disordered" evidence="1">
    <location>
        <begin position="603"/>
        <end position="641"/>
    </location>
</feature>
<dbReference type="InterPro" id="IPR039601">
    <property type="entry name" value="Rrn5"/>
</dbReference>
<dbReference type="PANTHER" id="PTHR28079:SF1">
    <property type="entry name" value="RNA POLYMERASE I-SPECIFIC TRANSCRIPTION INITIATION FACTOR RRN5"/>
    <property type="match status" value="1"/>
</dbReference>
<dbReference type="InterPro" id="IPR020633">
    <property type="entry name" value="Thymidine_kinase_CS"/>
</dbReference>
<dbReference type="GO" id="GO:0000182">
    <property type="term" value="F:rDNA binding"/>
    <property type="evidence" value="ECO:0007669"/>
    <property type="project" value="TreeGrafter"/>
</dbReference>
<proteinExistence type="predicted"/>
<gene>
    <name evidence="2" type="ORF">OE88DRAFT_1740007</name>
</gene>
<dbReference type="EMBL" id="ML213537">
    <property type="protein sequence ID" value="TFK45734.1"/>
    <property type="molecule type" value="Genomic_DNA"/>
</dbReference>
<evidence type="ECO:0000256" key="1">
    <source>
        <dbReference type="SAM" id="MobiDB-lite"/>
    </source>
</evidence>
<sequence length="778" mass="87167">MSHDAAEDEIGVNEKYMAQCRSHLKHIHDHLSGIDGQPLLPSYFAPSSYWTSAEKEKFFHALCIHSRLRPDLISTEVGSKTLSDVCIYLELLESASSSCKEPRAKRTTLPLASQVSDGWIVFEEEQAAVIAYHEEAWEADDLSNRREAVCKEMRRDMRAGKGEGRTEDNVRDREGEKHRRELYDRWQAEKEREWERHDILRSLDYPRLKVLEAMLREDEENMPSGEGAADLEGVFLHRDGSAPEPRAQIATSVEMIDPVLLAQSQPQASQVPAYQAAPLLADARPFDAHLSLDVSEAPGPLPTALFPSAPLGLPFSPQSDSPDLCLDSGDPPFVQAPEHRQRARVSRTLQPSQTGQTQTLDEEIDLTLSPQSRRRHQKRLYMRRKRAMTTGATVIEHTRKLKPGPKRKKGGQVAKHAQGNLHETEVQETANLLEQVVDPLGENEALSAQDAVGEHKRSGHKGGETLSYRFREELTDLGVDARYLRENQLGLFHLSGLGKLMRLYGSVETESEGAEALSASTVQFLHAHLLHFVREGVQQAIVSREQELRLKMHTKVWRVADDQVVLSNVAHALELMGVRHVDKEPVFQKLLDRCDTAIDGKAKAMDRWKKKRNDHAGASKQKQADAEADHAQEDEDHSGLADEGMASTVAREMGVSPVLLPSSLHREVYAPTVRLPYGASQTRLSRHPKDAGSDDDCLMPSETDEEALQAELQEEEEVDKMDRAAEEEYEKGLWGQMDVDSDGGDSERADEGYGASLRYREPDPNSRIKSQVYVVDSD</sequence>
<dbReference type="GO" id="GO:0005524">
    <property type="term" value="F:ATP binding"/>
    <property type="evidence" value="ECO:0007669"/>
    <property type="project" value="InterPro"/>
</dbReference>